<feature type="compositionally biased region" description="Low complexity" evidence="1">
    <location>
        <begin position="373"/>
        <end position="386"/>
    </location>
</feature>
<protein>
    <recommendedName>
        <fullName evidence="6">PH domain-containing protein</fullName>
    </recommendedName>
</protein>
<evidence type="ECO:0000256" key="2">
    <source>
        <dbReference type="SAM" id="Phobius"/>
    </source>
</evidence>
<dbReference type="AlphaFoldDB" id="L1I4C9"/>
<organism evidence="3">
    <name type="scientific">Guillardia theta (strain CCMP2712)</name>
    <name type="common">Cryptophyte</name>
    <dbReference type="NCBI Taxonomy" id="905079"/>
    <lineage>
        <taxon>Eukaryota</taxon>
        <taxon>Cryptophyceae</taxon>
        <taxon>Pyrenomonadales</taxon>
        <taxon>Geminigeraceae</taxon>
        <taxon>Guillardia</taxon>
    </lineage>
</organism>
<reference evidence="3 5" key="1">
    <citation type="journal article" date="2012" name="Nature">
        <title>Algal genomes reveal evolutionary mosaicism and the fate of nucleomorphs.</title>
        <authorList>
            <consortium name="DOE Joint Genome Institute"/>
            <person name="Curtis B.A."/>
            <person name="Tanifuji G."/>
            <person name="Burki F."/>
            <person name="Gruber A."/>
            <person name="Irimia M."/>
            <person name="Maruyama S."/>
            <person name="Arias M.C."/>
            <person name="Ball S.G."/>
            <person name="Gile G.H."/>
            <person name="Hirakawa Y."/>
            <person name="Hopkins J.F."/>
            <person name="Kuo A."/>
            <person name="Rensing S.A."/>
            <person name="Schmutz J."/>
            <person name="Symeonidi A."/>
            <person name="Elias M."/>
            <person name="Eveleigh R.J."/>
            <person name="Herman E.K."/>
            <person name="Klute M.J."/>
            <person name="Nakayama T."/>
            <person name="Obornik M."/>
            <person name="Reyes-Prieto A."/>
            <person name="Armbrust E.V."/>
            <person name="Aves S.J."/>
            <person name="Beiko R.G."/>
            <person name="Coutinho P."/>
            <person name="Dacks J.B."/>
            <person name="Durnford D.G."/>
            <person name="Fast N.M."/>
            <person name="Green B.R."/>
            <person name="Grisdale C.J."/>
            <person name="Hempel F."/>
            <person name="Henrissat B."/>
            <person name="Hoppner M.P."/>
            <person name="Ishida K."/>
            <person name="Kim E."/>
            <person name="Koreny L."/>
            <person name="Kroth P.G."/>
            <person name="Liu Y."/>
            <person name="Malik S.B."/>
            <person name="Maier U.G."/>
            <person name="McRose D."/>
            <person name="Mock T."/>
            <person name="Neilson J.A."/>
            <person name="Onodera N.T."/>
            <person name="Poole A.M."/>
            <person name="Pritham E.J."/>
            <person name="Richards T.A."/>
            <person name="Rocap G."/>
            <person name="Roy S.W."/>
            <person name="Sarai C."/>
            <person name="Schaack S."/>
            <person name="Shirato S."/>
            <person name="Slamovits C.H."/>
            <person name="Spencer D.F."/>
            <person name="Suzuki S."/>
            <person name="Worden A.Z."/>
            <person name="Zauner S."/>
            <person name="Barry K."/>
            <person name="Bell C."/>
            <person name="Bharti A.K."/>
            <person name="Crow J.A."/>
            <person name="Grimwood J."/>
            <person name="Kramer R."/>
            <person name="Lindquist E."/>
            <person name="Lucas S."/>
            <person name="Salamov A."/>
            <person name="McFadden G.I."/>
            <person name="Lane C.E."/>
            <person name="Keeling P.J."/>
            <person name="Gray M.W."/>
            <person name="Grigoriev I.V."/>
            <person name="Archibald J.M."/>
        </authorList>
    </citation>
    <scope>NUCLEOTIDE SEQUENCE</scope>
    <source>
        <strain evidence="3 5">CCMP2712</strain>
    </source>
</reference>
<keyword evidence="2" id="KW-0472">Membrane</keyword>
<dbReference type="EnsemblProtists" id="EKX31128">
    <property type="protein sequence ID" value="EKX31128"/>
    <property type="gene ID" value="GUITHDRAFT_122665"/>
</dbReference>
<dbReference type="Proteomes" id="UP000011087">
    <property type="component" value="Unassembled WGS sequence"/>
</dbReference>
<dbReference type="HOGENOM" id="CLU_554862_0_0_1"/>
<feature type="compositionally biased region" description="Polar residues" evidence="1">
    <location>
        <begin position="358"/>
        <end position="368"/>
    </location>
</feature>
<evidence type="ECO:0000313" key="4">
    <source>
        <dbReference type="EnsemblProtists" id="EKX31128"/>
    </source>
</evidence>
<feature type="region of interest" description="Disordered" evidence="1">
    <location>
        <begin position="358"/>
        <end position="391"/>
    </location>
</feature>
<name>L1I4C9_GUITC</name>
<dbReference type="PaxDb" id="55529-EKX31128"/>
<dbReference type="KEGG" id="gtt:GUITHDRAFT_122665"/>
<reference evidence="5" key="2">
    <citation type="submission" date="2012-11" db="EMBL/GenBank/DDBJ databases">
        <authorList>
            <person name="Kuo A."/>
            <person name="Curtis B.A."/>
            <person name="Tanifuji G."/>
            <person name="Burki F."/>
            <person name="Gruber A."/>
            <person name="Irimia M."/>
            <person name="Maruyama S."/>
            <person name="Arias M.C."/>
            <person name="Ball S.G."/>
            <person name="Gile G.H."/>
            <person name="Hirakawa Y."/>
            <person name="Hopkins J.F."/>
            <person name="Rensing S.A."/>
            <person name="Schmutz J."/>
            <person name="Symeonidi A."/>
            <person name="Elias M."/>
            <person name="Eveleigh R.J."/>
            <person name="Herman E.K."/>
            <person name="Klute M.J."/>
            <person name="Nakayama T."/>
            <person name="Obornik M."/>
            <person name="Reyes-Prieto A."/>
            <person name="Armbrust E.V."/>
            <person name="Aves S.J."/>
            <person name="Beiko R.G."/>
            <person name="Coutinho P."/>
            <person name="Dacks J.B."/>
            <person name="Durnford D.G."/>
            <person name="Fast N.M."/>
            <person name="Green B.R."/>
            <person name="Grisdale C."/>
            <person name="Hempe F."/>
            <person name="Henrissat B."/>
            <person name="Hoppner M.P."/>
            <person name="Ishida K.-I."/>
            <person name="Kim E."/>
            <person name="Koreny L."/>
            <person name="Kroth P.G."/>
            <person name="Liu Y."/>
            <person name="Malik S.-B."/>
            <person name="Maier U.G."/>
            <person name="McRose D."/>
            <person name="Mock T."/>
            <person name="Neilson J.A."/>
            <person name="Onodera N.T."/>
            <person name="Poole A.M."/>
            <person name="Pritham E.J."/>
            <person name="Richards T.A."/>
            <person name="Rocap G."/>
            <person name="Roy S.W."/>
            <person name="Sarai C."/>
            <person name="Schaack S."/>
            <person name="Shirato S."/>
            <person name="Slamovits C.H."/>
            <person name="Spencer D.F."/>
            <person name="Suzuki S."/>
            <person name="Worden A.Z."/>
            <person name="Zauner S."/>
            <person name="Barry K."/>
            <person name="Bell C."/>
            <person name="Bharti A.K."/>
            <person name="Crow J.A."/>
            <person name="Grimwood J."/>
            <person name="Kramer R."/>
            <person name="Lindquist E."/>
            <person name="Lucas S."/>
            <person name="Salamov A."/>
            <person name="McFadden G.I."/>
            <person name="Lane C.E."/>
            <person name="Keeling P.J."/>
            <person name="Gray M.W."/>
            <person name="Grigoriev I.V."/>
            <person name="Archibald J.M."/>
        </authorList>
    </citation>
    <scope>NUCLEOTIDE SEQUENCE</scope>
    <source>
        <strain evidence="5">CCMP2712</strain>
    </source>
</reference>
<dbReference type="GeneID" id="17287848"/>
<reference evidence="4" key="3">
    <citation type="submission" date="2016-03" db="UniProtKB">
        <authorList>
            <consortium name="EnsemblProtists"/>
        </authorList>
    </citation>
    <scope>IDENTIFICATION</scope>
</reference>
<evidence type="ECO:0000313" key="5">
    <source>
        <dbReference type="Proteomes" id="UP000011087"/>
    </source>
</evidence>
<keyword evidence="2" id="KW-1133">Transmembrane helix</keyword>
<dbReference type="EMBL" id="JH993352">
    <property type="protein sequence ID" value="EKX31128.1"/>
    <property type="molecule type" value="Genomic_DNA"/>
</dbReference>
<evidence type="ECO:0000313" key="3">
    <source>
        <dbReference type="EMBL" id="EKX31128.1"/>
    </source>
</evidence>
<keyword evidence="5" id="KW-1185">Reference proteome</keyword>
<sequence length="492" mass="53904">MVISTSSGFGGGMQSYFGTLLTVKGHKRGGETEFSYATFLTDPSQNKKILKKVNMTSERSSLYPSTCFFLDRGLKKRASRGHDRWHDRYVVLRGPFMMIAHKEQSQGTKSKIFEVRGVQDGSEKRSWKESVTIALADDKDSITSERFSCSSKMLHDLDDARSTSSGCSSVWDTNCLLGCQRDLRCSQRSSVIVLWSAAKQPLPSELTPALACDFVAEFSEKYGSLDYFICDCEKSLSGQLDYQTKKSVGDFRMDALLALLDISRSSRSQSATIVAFGCHEDMEGIEKELDARGVQLVLATWNGRVINVVHETCQSKSFLQRPGVECRRDTCGKEEEDNPQLVKAISAPADVSCRHRSASSCPLSQESPATPHGSNSNRSTSSGSSSPEAREDAALGLADISSLPTSLLAPAEQDKNAQDPPGEAVLKVGRYPLTLRRQSSAGPQPSSSSLHPGVELYWNDKLLLRGEELVTAGLVLANLLIVLLLVYYMYGS</sequence>
<evidence type="ECO:0000256" key="1">
    <source>
        <dbReference type="SAM" id="MobiDB-lite"/>
    </source>
</evidence>
<dbReference type="RefSeq" id="XP_005818108.1">
    <property type="nucleotide sequence ID" value="XM_005818051.1"/>
</dbReference>
<gene>
    <name evidence="3" type="ORF">GUITHDRAFT_122665</name>
</gene>
<keyword evidence="2" id="KW-0812">Transmembrane</keyword>
<evidence type="ECO:0008006" key="6">
    <source>
        <dbReference type="Google" id="ProtNLM"/>
    </source>
</evidence>
<feature type="transmembrane region" description="Helical" evidence="2">
    <location>
        <begin position="469"/>
        <end position="490"/>
    </location>
</feature>
<dbReference type="CDD" id="cd00821">
    <property type="entry name" value="PH"/>
    <property type="match status" value="1"/>
</dbReference>
<proteinExistence type="predicted"/>
<accession>L1I4C9</accession>